<evidence type="ECO:0000313" key="2">
    <source>
        <dbReference type="EMBL" id="VEU82753.1"/>
    </source>
</evidence>
<keyword evidence="1" id="KW-0472">Membrane</keyword>
<sequence length="77" mass="8989">MPFQWLFDIVLWIWNNLSWILPFGIFIFFFSLVAPVTRTVRNVQYSFKESITPLGFIVFIILTVFALLVSGLIGNIF</sequence>
<feature type="transmembrane region" description="Helical" evidence="1">
    <location>
        <begin position="12"/>
        <end position="33"/>
    </location>
</feature>
<evidence type="ECO:0000256" key="1">
    <source>
        <dbReference type="SAM" id="Phobius"/>
    </source>
</evidence>
<reference evidence="2 3" key="1">
    <citation type="submission" date="2019-01" db="EMBL/GenBank/DDBJ databases">
        <authorList>
            <consortium name="Pathogen Informatics"/>
        </authorList>
    </citation>
    <scope>NUCLEOTIDE SEQUENCE [LARGE SCALE GENOMIC DNA]</scope>
    <source>
        <strain evidence="2 3">NCTC10172</strain>
    </source>
</reference>
<keyword evidence="3" id="KW-1185">Reference proteome</keyword>
<dbReference type="AlphaFoldDB" id="A0A449BK38"/>
<name>A0A449BK38_9MOLU</name>
<proteinExistence type="predicted"/>
<accession>A0A449BK38</accession>
<feature type="transmembrane region" description="Helical" evidence="1">
    <location>
        <begin position="54"/>
        <end position="76"/>
    </location>
</feature>
<keyword evidence="1" id="KW-0812">Transmembrane</keyword>
<dbReference type="Proteomes" id="UP000290909">
    <property type="component" value="Chromosome"/>
</dbReference>
<gene>
    <name evidence="2" type="ORF">NCTC10172_00776</name>
</gene>
<dbReference type="STRING" id="1408416.GCA_000702765_00214"/>
<protein>
    <submittedName>
        <fullName evidence="2">Uncharacterized protein</fullName>
    </submittedName>
</protein>
<dbReference type="KEGG" id="ahk:NCTC10172_00776"/>
<organism evidence="2 3">
    <name type="scientific">Acholeplasma hippikon</name>
    <dbReference type="NCBI Taxonomy" id="264636"/>
    <lineage>
        <taxon>Bacteria</taxon>
        <taxon>Bacillati</taxon>
        <taxon>Mycoplasmatota</taxon>
        <taxon>Mollicutes</taxon>
        <taxon>Acholeplasmatales</taxon>
        <taxon>Acholeplasmataceae</taxon>
        <taxon>Acholeplasma</taxon>
    </lineage>
</organism>
<dbReference type="EMBL" id="LR215050">
    <property type="protein sequence ID" value="VEU82753.1"/>
    <property type="molecule type" value="Genomic_DNA"/>
</dbReference>
<keyword evidence="1" id="KW-1133">Transmembrane helix</keyword>
<evidence type="ECO:0000313" key="3">
    <source>
        <dbReference type="Proteomes" id="UP000290909"/>
    </source>
</evidence>